<dbReference type="STRING" id="1414854.GQ61_03060"/>
<keyword evidence="2 3" id="KW-0443">Lipid metabolism</keyword>
<dbReference type="SUPFAM" id="SSF52151">
    <property type="entry name" value="FabD/lysophospholipase-like"/>
    <property type="match status" value="1"/>
</dbReference>
<dbReference type="Gene3D" id="3.40.1090.10">
    <property type="entry name" value="Cytosolic phospholipase A2 catalytic domain"/>
    <property type="match status" value="1"/>
</dbReference>
<dbReference type="InterPro" id="IPR016035">
    <property type="entry name" value="Acyl_Trfase/lysoPLipase"/>
</dbReference>
<feature type="short sequence motif" description="GXSXG" evidence="3">
    <location>
        <begin position="95"/>
        <end position="99"/>
    </location>
</feature>
<evidence type="ECO:0000313" key="7">
    <source>
        <dbReference type="Proteomes" id="UP000237351"/>
    </source>
</evidence>
<feature type="domain" description="PNPLA" evidence="5">
    <location>
        <begin position="59"/>
        <end position="258"/>
    </location>
</feature>
<feature type="short sequence motif" description="GXGXXG" evidence="3">
    <location>
        <begin position="63"/>
        <end position="68"/>
    </location>
</feature>
<dbReference type="EMBL" id="CP008743">
    <property type="protein sequence ID" value="ARN84470.1"/>
    <property type="molecule type" value="Genomic_DNA"/>
</dbReference>
<protein>
    <recommendedName>
        <fullName evidence="5">PNPLA domain-containing protein</fullName>
    </recommendedName>
</protein>
<dbReference type="PROSITE" id="PS51635">
    <property type="entry name" value="PNPLA"/>
    <property type="match status" value="1"/>
</dbReference>
<gene>
    <name evidence="6" type="ORF">GQ61_03060</name>
</gene>
<dbReference type="Proteomes" id="UP000237351">
    <property type="component" value="Chromosome"/>
</dbReference>
<feature type="compositionally biased region" description="Acidic residues" evidence="4">
    <location>
        <begin position="516"/>
        <end position="525"/>
    </location>
</feature>
<evidence type="ECO:0000256" key="1">
    <source>
        <dbReference type="ARBA" id="ARBA00010240"/>
    </source>
</evidence>
<dbReference type="RefSeq" id="WP_085783867.1">
    <property type="nucleotide sequence ID" value="NZ_CP008743.1"/>
</dbReference>
<evidence type="ECO:0000256" key="3">
    <source>
        <dbReference type="PROSITE-ProRule" id="PRU01161"/>
    </source>
</evidence>
<evidence type="ECO:0000256" key="2">
    <source>
        <dbReference type="ARBA" id="ARBA00023098"/>
    </source>
</evidence>
<organism evidence="6 7">
    <name type="scientific">Candidatus Nucleicultrix amoebiphila FS5</name>
    <dbReference type="NCBI Taxonomy" id="1414854"/>
    <lineage>
        <taxon>Bacteria</taxon>
        <taxon>Pseudomonadati</taxon>
        <taxon>Pseudomonadota</taxon>
        <taxon>Alphaproteobacteria</taxon>
        <taxon>Holosporales</taxon>
        <taxon>Candidatus Nucleicultricaceae</taxon>
        <taxon>Candidatus Nucleicultrix</taxon>
    </lineage>
</organism>
<dbReference type="Pfam" id="PF01734">
    <property type="entry name" value="Patatin"/>
    <property type="match status" value="1"/>
</dbReference>
<dbReference type="GO" id="GO:0047372">
    <property type="term" value="F:monoacylglycerol lipase activity"/>
    <property type="evidence" value="ECO:0007669"/>
    <property type="project" value="TreeGrafter"/>
</dbReference>
<feature type="compositionally biased region" description="Polar residues" evidence="4">
    <location>
        <begin position="506"/>
        <end position="515"/>
    </location>
</feature>
<accession>A0A1W6N3K7</accession>
<feature type="short sequence motif" description="DGA/G" evidence="3">
    <location>
        <begin position="244"/>
        <end position="246"/>
    </location>
</feature>
<evidence type="ECO:0000313" key="6">
    <source>
        <dbReference type="EMBL" id="ARN84470.1"/>
    </source>
</evidence>
<evidence type="ECO:0000256" key="4">
    <source>
        <dbReference type="SAM" id="MobiDB-lite"/>
    </source>
</evidence>
<feature type="compositionally biased region" description="Basic and acidic residues" evidence="4">
    <location>
        <begin position="434"/>
        <end position="445"/>
    </location>
</feature>
<feature type="region of interest" description="Disordered" evidence="4">
    <location>
        <begin position="481"/>
        <end position="525"/>
    </location>
</feature>
<keyword evidence="3" id="KW-0442">Lipid degradation</keyword>
<keyword evidence="7" id="KW-1185">Reference proteome</keyword>
<evidence type="ECO:0000259" key="5">
    <source>
        <dbReference type="PROSITE" id="PS51635"/>
    </source>
</evidence>
<proteinExistence type="inferred from homology"/>
<dbReference type="PANTHER" id="PTHR32176">
    <property type="entry name" value="XYLOSE ISOMERASE"/>
    <property type="match status" value="1"/>
</dbReference>
<dbReference type="GO" id="GO:0016042">
    <property type="term" value="P:lipid catabolic process"/>
    <property type="evidence" value="ECO:0007669"/>
    <property type="project" value="UniProtKB-UniRule"/>
</dbReference>
<dbReference type="OrthoDB" id="9807112at2"/>
<dbReference type="KEGG" id="naf:GQ61_03060"/>
<feature type="active site" description="Nucleophile" evidence="3">
    <location>
        <position position="97"/>
    </location>
</feature>
<comment type="similarity">
    <text evidence="1">Belongs to the patatin family.</text>
</comment>
<name>A0A1W6N3K7_9PROT</name>
<dbReference type="PANTHER" id="PTHR32176:SF92">
    <property type="entry name" value="XYLOSE ISOMERASE"/>
    <property type="match status" value="1"/>
</dbReference>
<feature type="region of interest" description="Disordered" evidence="4">
    <location>
        <begin position="412"/>
        <end position="445"/>
    </location>
</feature>
<dbReference type="InterPro" id="IPR002641">
    <property type="entry name" value="PNPLA_dom"/>
</dbReference>
<feature type="active site" description="Proton acceptor" evidence="3">
    <location>
        <position position="244"/>
    </location>
</feature>
<reference evidence="6 7" key="1">
    <citation type="submission" date="2014-06" db="EMBL/GenBank/DDBJ databases">
        <title>The genome of the endonuclear symbiont Nucleicultrix amoebiphila.</title>
        <authorList>
            <person name="Schulz F."/>
            <person name="Horn M."/>
        </authorList>
    </citation>
    <scope>NUCLEOTIDE SEQUENCE [LARGE SCALE GENOMIC DNA]</scope>
    <source>
        <strain evidence="6 7">FS5</strain>
    </source>
</reference>
<keyword evidence="3" id="KW-0378">Hydrolase</keyword>
<dbReference type="GO" id="GO:0004620">
    <property type="term" value="F:phospholipase activity"/>
    <property type="evidence" value="ECO:0007669"/>
    <property type="project" value="TreeGrafter"/>
</dbReference>
<sequence>MLKTFNIFIYVILLISLNSTNSYASKSEYSSSSVSSEDSREGKKESVFDLHPLLKGVIITVDGGGTRGIIPLYFLHMLQKKLGVSLVDKVNVWGGTSIGGITVLGLNKPSKEDASQPEKTPEDLIKLVQQEATTIFPKSIYNSVTSIGGLRTNIYPASGIEWVLREQFGDAKLSDSIGNVIVAGYDTSRGEPVFFKSATAKDPSKYGEFDFYSMDVARLTSAAQTYFPPAQIQSIGGRIVEGIDGGNVANNITASALVEARKRYPDVLDWLVISLGTGKVQKTMSYSQIKNKGGLFWLKPTLDITMNGASQVVDYQLRELLPPEESDTGFYRTRYHRFNPILPPENSDLDNASPENMRQLLIHAEAYYREHESEFNEIVKELRKRPSIKEINRLAALKRQEEMDALSERLSHLELGSSHNSGVKTGLVPRRKMHESTPSRQGDEEKIEYMHQRSVSESEPFFQELGDDSEIKRKLPRLVEFRRSSTKSMLPSLGSPRKFNPALLQQIRSSSSSDAQDVEEGLEKK</sequence>
<dbReference type="AlphaFoldDB" id="A0A1W6N3K7"/>